<evidence type="ECO:0000256" key="3">
    <source>
        <dbReference type="ARBA" id="ARBA00022598"/>
    </source>
</evidence>
<evidence type="ECO:0000256" key="10">
    <source>
        <dbReference type="SAM" id="MobiDB-lite"/>
    </source>
</evidence>
<evidence type="ECO:0000256" key="6">
    <source>
        <dbReference type="ARBA" id="ARBA00022917"/>
    </source>
</evidence>
<dbReference type="Gene3D" id="1.10.730.10">
    <property type="entry name" value="Isoleucyl-tRNA Synthetase, Domain 1"/>
    <property type="match status" value="1"/>
</dbReference>
<comment type="catalytic activity">
    <reaction evidence="9">
        <text>tRNA(Leu) + L-leucine + ATP = L-leucyl-tRNA(Leu) + AMP + diphosphate</text>
        <dbReference type="Rhea" id="RHEA:11688"/>
        <dbReference type="Rhea" id="RHEA-COMP:9613"/>
        <dbReference type="Rhea" id="RHEA-COMP:9622"/>
        <dbReference type="ChEBI" id="CHEBI:30616"/>
        <dbReference type="ChEBI" id="CHEBI:33019"/>
        <dbReference type="ChEBI" id="CHEBI:57427"/>
        <dbReference type="ChEBI" id="CHEBI:78442"/>
        <dbReference type="ChEBI" id="CHEBI:78494"/>
        <dbReference type="ChEBI" id="CHEBI:456215"/>
        <dbReference type="EC" id="6.1.1.4"/>
    </reaction>
</comment>
<evidence type="ECO:0000256" key="2">
    <source>
        <dbReference type="ARBA" id="ARBA00013164"/>
    </source>
</evidence>
<comment type="similarity">
    <text evidence="1">Belongs to the class-I aminoacyl-tRNA synthetase family.</text>
</comment>
<reference evidence="14" key="1">
    <citation type="journal article" date="2020" name="Stud. Mycol.">
        <title>101 Dothideomycetes genomes: a test case for predicting lifestyles and emergence of pathogens.</title>
        <authorList>
            <person name="Haridas S."/>
            <person name="Albert R."/>
            <person name="Binder M."/>
            <person name="Bloem J."/>
            <person name="Labutti K."/>
            <person name="Salamov A."/>
            <person name="Andreopoulos B."/>
            <person name="Baker S."/>
            <person name="Barry K."/>
            <person name="Bills G."/>
            <person name="Bluhm B."/>
            <person name="Cannon C."/>
            <person name="Castanera R."/>
            <person name="Culley D."/>
            <person name="Daum C."/>
            <person name="Ezra D."/>
            <person name="Gonzalez J."/>
            <person name="Henrissat B."/>
            <person name="Kuo A."/>
            <person name="Liang C."/>
            <person name="Lipzen A."/>
            <person name="Lutzoni F."/>
            <person name="Magnuson J."/>
            <person name="Mondo S."/>
            <person name="Nolan M."/>
            <person name="Ohm R."/>
            <person name="Pangilinan J."/>
            <person name="Park H.-J."/>
            <person name="Ramirez L."/>
            <person name="Alfaro M."/>
            <person name="Sun H."/>
            <person name="Tritt A."/>
            <person name="Yoshinaga Y."/>
            <person name="Zwiers L.-H."/>
            <person name="Turgeon B."/>
            <person name="Goodwin S."/>
            <person name="Spatafora J."/>
            <person name="Crous P."/>
            <person name="Grigoriev I."/>
        </authorList>
    </citation>
    <scope>NUCLEOTIDE SEQUENCE</scope>
    <source>
        <strain evidence="14">CBS 121167</strain>
    </source>
</reference>
<evidence type="ECO:0000256" key="1">
    <source>
        <dbReference type="ARBA" id="ARBA00005594"/>
    </source>
</evidence>
<dbReference type="NCBIfam" id="TIGR00395">
    <property type="entry name" value="leuS_arch"/>
    <property type="match status" value="1"/>
</dbReference>
<proteinExistence type="inferred from homology"/>
<feature type="domain" description="Aminoacyl-tRNA synthetase class Ia" evidence="11">
    <location>
        <begin position="217"/>
        <end position="799"/>
    </location>
</feature>
<sequence length="1147" mass="128712">MSAAKATLDALDPSNSSKNTLKIENTDKRDTLVAAEKKYQQIWQDTKVFEANAPSTAEVPYGSIAADELRAQQPKFMGTMAYPYMNGVLHAGHSFTASKIEFAAGFARMEGKRTLFPQGYHCTGMPIKACADKLVREIEMFGNNFEGCKEDDVAEAGKPDDVPAPTQETTKSDVTKFKATKGKAAAKTVKTKYQFQIMLALGIPQDEIHKFADPNYWLQYFPPECKKDLISFGARVDWRRSMVTTDANPYYDAFVRWQMNRLKGLGKIKFGKRYTVYSPKDGQACLDHDRSSGEGVTVQEYTALKMKVLEWPEKAKELIGDKLPAGANVYFVPATLRPETMYGQTCCFVGPKVQYGIFKANENDYYFVSDRAARNMSFQNIFAEWGVFPKVVDLHGSDVVGTLVDAPLSVHKDGIRILPMETVKPTKGTGVVTCVPSDSPDDYATTLDLIKKADYYGIKKEWAELEIIPIIKTPSYGDLTAKFLVEKLKINSPKDAKLLADAKELAYKEGFYQGTMVHGEHAGKSVQVAKPLVRQALLDAGLAFAYGEPDGQVMSRSGDECVAAYLDQWFFNYGTTENGGDGEWCDTVLKHLEGSMNTFYPEAQHAFKMTLGWLSQWACSRSYGLGTKLPWDPSQLVESLSDSTVYMSYYTIAHYLHGDIFGKTPGISSKPIAPEQMTDEVWDYLFCRTETIDTDIPKADLDSMRREFEYWYPLDLRVSGKDLIQNHLTFCLYIHTALFPKQYWPQGFRVNGHLMLNGEKMSKSTGNFLTLGEAVKKFGADATRVALADAGDGIEDANFEETVANSSILKLFELRKWCEEMVTDAHLVDSEEKYREIRESGKAKNPDTIQRTGEKLLWDRMFENELNNLVLETKQHYEDTFYKLALKSGFFDFTGARDFYREVTKAAGIGMHADLAKRYIELQALLLTPVAPHWSEYVWLEVLKKPTTIQTALYPSVPTPDAALTAAREYVRNTTSNITSAEGQQVKKLAKGKNVQFDPKKDKKLTIFAATSFPSWQDRYLELVRVKFSEMGVVDTKALTKEIEKADMKKAMPFVQGLKKRLDTGEKPDEVFDRKLPFSELDTLCEMVAGLKQTVPKLKVVEIVSVSEGGKAGTVVGGENKDEKRESIPQVAEQAVPGQPTFFFENL</sequence>
<dbReference type="GO" id="GO:0004823">
    <property type="term" value="F:leucine-tRNA ligase activity"/>
    <property type="evidence" value="ECO:0007669"/>
    <property type="project" value="UniProtKB-EC"/>
</dbReference>
<dbReference type="EMBL" id="ML995487">
    <property type="protein sequence ID" value="KAF2141179.1"/>
    <property type="molecule type" value="Genomic_DNA"/>
</dbReference>
<dbReference type="GeneID" id="54294480"/>
<dbReference type="FunFam" id="3.90.740.10:FF:000001">
    <property type="entry name" value="Leucine--tRNA ligase, cytoplasmic"/>
    <property type="match status" value="1"/>
</dbReference>
<dbReference type="AlphaFoldDB" id="A0A6A6BAE3"/>
<evidence type="ECO:0000256" key="4">
    <source>
        <dbReference type="ARBA" id="ARBA00022741"/>
    </source>
</evidence>
<dbReference type="InterPro" id="IPR002300">
    <property type="entry name" value="aa-tRNA-synth_Ia"/>
</dbReference>
<dbReference type="GO" id="GO:0005524">
    <property type="term" value="F:ATP binding"/>
    <property type="evidence" value="ECO:0007669"/>
    <property type="project" value="UniProtKB-KW"/>
</dbReference>
<dbReference type="EC" id="6.1.1.4" evidence="2"/>
<dbReference type="PANTHER" id="PTHR45794:SF1">
    <property type="entry name" value="LEUCINE--TRNA LIGASE, CYTOPLASMIC"/>
    <property type="match status" value="1"/>
</dbReference>
<feature type="domain" description="Methionyl/Valyl/Leucyl/Isoleucyl-tRNA synthetase anticodon-binding" evidence="12">
    <location>
        <begin position="859"/>
        <end position="983"/>
    </location>
</feature>
<evidence type="ECO:0000259" key="12">
    <source>
        <dbReference type="Pfam" id="PF08264"/>
    </source>
</evidence>
<accession>A0A6A6BAE3</accession>
<evidence type="ECO:0000256" key="7">
    <source>
        <dbReference type="ARBA" id="ARBA00023146"/>
    </source>
</evidence>
<feature type="compositionally biased region" description="Polar residues" evidence="10">
    <location>
        <begin position="13"/>
        <end position="23"/>
    </location>
</feature>
<evidence type="ECO:0000256" key="9">
    <source>
        <dbReference type="ARBA" id="ARBA00047469"/>
    </source>
</evidence>
<evidence type="ECO:0000256" key="5">
    <source>
        <dbReference type="ARBA" id="ARBA00022840"/>
    </source>
</evidence>
<dbReference type="Proteomes" id="UP000799438">
    <property type="component" value="Unassembled WGS sequence"/>
</dbReference>
<organism evidence="14 15">
    <name type="scientific">Aplosporella prunicola CBS 121167</name>
    <dbReference type="NCBI Taxonomy" id="1176127"/>
    <lineage>
        <taxon>Eukaryota</taxon>
        <taxon>Fungi</taxon>
        <taxon>Dikarya</taxon>
        <taxon>Ascomycota</taxon>
        <taxon>Pezizomycotina</taxon>
        <taxon>Dothideomycetes</taxon>
        <taxon>Dothideomycetes incertae sedis</taxon>
        <taxon>Botryosphaeriales</taxon>
        <taxon>Aplosporellaceae</taxon>
        <taxon>Aplosporella</taxon>
    </lineage>
</organism>
<dbReference type="OrthoDB" id="10249672at2759"/>
<dbReference type="SUPFAM" id="SSF50677">
    <property type="entry name" value="ValRS/IleRS/LeuRS editing domain"/>
    <property type="match status" value="1"/>
</dbReference>
<feature type="domain" description="Leucine--tRNA ligase RagD-binding" evidence="13">
    <location>
        <begin position="1010"/>
        <end position="1064"/>
    </location>
</feature>
<evidence type="ECO:0000313" key="14">
    <source>
        <dbReference type="EMBL" id="KAF2141179.1"/>
    </source>
</evidence>
<keyword evidence="3" id="KW-0436">Ligase</keyword>
<dbReference type="PANTHER" id="PTHR45794">
    <property type="entry name" value="LEUCYL-TRNA SYNTHETASE"/>
    <property type="match status" value="1"/>
</dbReference>
<dbReference type="InterPro" id="IPR014729">
    <property type="entry name" value="Rossmann-like_a/b/a_fold"/>
</dbReference>
<feature type="region of interest" description="Disordered" evidence="10">
    <location>
        <begin position="1"/>
        <end position="23"/>
    </location>
</feature>
<dbReference type="Pfam" id="PF24810">
    <property type="entry name" value="RBD_LARS1"/>
    <property type="match status" value="1"/>
</dbReference>
<dbReference type="GO" id="GO:0002161">
    <property type="term" value="F:aminoacyl-tRNA deacylase activity"/>
    <property type="evidence" value="ECO:0007669"/>
    <property type="project" value="InterPro"/>
</dbReference>
<gene>
    <name evidence="14" type="ORF">K452DRAFT_228732</name>
</gene>
<dbReference type="SUPFAM" id="SSF47323">
    <property type="entry name" value="Anticodon-binding domain of a subclass of class I aminoacyl-tRNA synthetases"/>
    <property type="match status" value="1"/>
</dbReference>
<dbReference type="InterPro" id="IPR009008">
    <property type="entry name" value="Val/Leu/Ile-tRNA-synth_edit"/>
</dbReference>
<dbReference type="Gene3D" id="3.90.740.10">
    <property type="entry name" value="Valyl/Leucyl/Isoleucyl-tRNA synthetase, editing domain"/>
    <property type="match status" value="1"/>
</dbReference>
<dbReference type="Gene3D" id="3.40.50.620">
    <property type="entry name" value="HUPs"/>
    <property type="match status" value="1"/>
</dbReference>
<dbReference type="InterPro" id="IPR013155">
    <property type="entry name" value="M/V/L/I-tRNA-synth_anticd-bd"/>
</dbReference>
<protein>
    <recommendedName>
        <fullName evidence="2">leucine--tRNA ligase</fullName>
        <ecNumber evidence="2">6.1.1.4</ecNumber>
    </recommendedName>
    <alternativeName>
        <fullName evidence="8">Leucyl-tRNA synthetase</fullName>
    </alternativeName>
</protein>
<keyword evidence="6" id="KW-0648">Protein biosynthesis</keyword>
<dbReference type="Pfam" id="PF08264">
    <property type="entry name" value="Anticodon_1"/>
    <property type="match status" value="1"/>
</dbReference>
<keyword evidence="4" id="KW-0547">Nucleotide-binding</keyword>
<evidence type="ECO:0000259" key="13">
    <source>
        <dbReference type="Pfam" id="PF24810"/>
    </source>
</evidence>
<evidence type="ECO:0000256" key="8">
    <source>
        <dbReference type="ARBA" id="ARBA00030520"/>
    </source>
</evidence>
<dbReference type="RefSeq" id="XP_033396892.1">
    <property type="nucleotide sequence ID" value="XM_033536984.1"/>
</dbReference>
<dbReference type="Pfam" id="PF00133">
    <property type="entry name" value="tRNA-synt_1"/>
    <property type="match status" value="2"/>
</dbReference>
<dbReference type="GO" id="GO:0006429">
    <property type="term" value="P:leucyl-tRNA aminoacylation"/>
    <property type="evidence" value="ECO:0007669"/>
    <property type="project" value="InterPro"/>
</dbReference>
<dbReference type="SUPFAM" id="SSF52374">
    <property type="entry name" value="Nucleotidylyl transferase"/>
    <property type="match status" value="1"/>
</dbReference>
<keyword evidence="5" id="KW-0067">ATP-binding</keyword>
<keyword evidence="7" id="KW-0030">Aminoacyl-tRNA synthetase</keyword>
<dbReference type="InterPro" id="IPR009080">
    <property type="entry name" value="tRNAsynth_Ia_anticodon-bd"/>
</dbReference>
<name>A0A6A6BAE3_9PEZI</name>
<dbReference type="InterPro" id="IPR055416">
    <property type="entry name" value="RBD_LARS1"/>
</dbReference>
<evidence type="ECO:0000313" key="15">
    <source>
        <dbReference type="Proteomes" id="UP000799438"/>
    </source>
</evidence>
<dbReference type="InterPro" id="IPR004493">
    <property type="entry name" value="Leu-tRNA-synth_Ia_arc/euk"/>
</dbReference>
<evidence type="ECO:0000259" key="11">
    <source>
        <dbReference type="Pfam" id="PF00133"/>
    </source>
</evidence>
<keyword evidence="15" id="KW-1185">Reference proteome</keyword>
<feature type="domain" description="Aminoacyl-tRNA synthetase class Ia" evidence="11">
    <location>
        <begin position="68"/>
        <end position="134"/>
    </location>
</feature>